<accession>A0AAV7Y5W0</accession>
<dbReference type="EMBL" id="JANTQA010000075">
    <property type="protein sequence ID" value="KAJ3424005.1"/>
    <property type="molecule type" value="Genomic_DNA"/>
</dbReference>
<comment type="caution">
    <text evidence="1">The sequence shown here is derived from an EMBL/GenBank/DDBJ whole genome shotgun (WGS) entry which is preliminary data.</text>
</comment>
<dbReference type="Gene3D" id="3.30.420.40">
    <property type="match status" value="1"/>
</dbReference>
<dbReference type="AlphaFoldDB" id="A0AAV7Y5W0"/>
<dbReference type="InterPro" id="IPR043129">
    <property type="entry name" value="ATPase_NBD"/>
</dbReference>
<keyword evidence="1" id="KW-0808">Transferase</keyword>
<gene>
    <name evidence="1" type="ORF">M0812_29637</name>
</gene>
<reference evidence="1" key="1">
    <citation type="submission" date="2022-08" db="EMBL/GenBank/DDBJ databases">
        <title>Novel sulphate-reducing endosymbionts in the free-living metamonad Anaeramoeba.</title>
        <authorList>
            <person name="Jerlstrom-Hultqvist J."/>
            <person name="Cepicka I."/>
            <person name="Gallot-Lavallee L."/>
            <person name="Salas-Leiva D."/>
            <person name="Curtis B.A."/>
            <person name="Zahonova K."/>
            <person name="Pipaliya S."/>
            <person name="Dacks J."/>
            <person name="Roger A.J."/>
        </authorList>
    </citation>
    <scope>NUCLEOTIDE SEQUENCE</scope>
    <source>
        <strain evidence="1">Busselton2</strain>
    </source>
</reference>
<dbReference type="GO" id="GO:0016301">
    <property type="term" value="F:kinase activity"/>
    <property type="evidence" value="ECO:0007669"/>
    <property type="project" value="UniProtKB-KW"/>
</dbReference>
<dbReference type="SUPFAM" id="SSF53067">
    <property type="entry name" value="Actin-like ATPase domain"/>
    <property type="match status" value="2"/>
</dbReference>
<dbReference type="PANTHER" id="PTHR14187">
    <property type="entry name" value="ALPHA KINASE/ELONGATION FACTOR 2 KINASE"/>
    <property type="match status" value="1"/>
</dbReference>
<dbReference type="Proteomes" id="UP001146793">
    <property type="component" value="Unassembled WGS sequence"/>
</dbReference>
<proteinExistence type="predicted"/>
<dbReference type="PANTHER" id="PTHR14187:SF5">
    <property type="entry name" value="HEAT SHOCK 70 KDA PROTEIN 12A"/>
    <property type="match status" value="1"/>
</dbReference>
<protein>
    <submittedName>
        <fullName evidence="1">Alpha kinase/elongation factor 2 kinase</fullName>
    </submittedName>
</protein>
<organism evidence="1 2">
    <name type="scientific">Anaeramoeba flamelloides</name>
    <dbReference type="NCBI Taxonomy" id="1746091"/>
    <lineage>
        <taxon>Eukaryota</taxon>
        <taxon>Metamonada</taxon>
        <taxon>Anaeramoebidae</taxon>
        <taxon>Anaeramoeba</taxon>
    </lineage>
</organism>
<name>A0AAV7Y5W0_9EUKA</name>
<evidence type="ECO:0000313" key="1">
    <source>
        <dbReference type="EMBL" id="KAJ3424005.1"/>
    </source>
</evidence>
<evidence type="ECO:0000313" key="2">
    <source>
        <dbReference type="Proteomes" id="UP001146793"/>
    </source>
</evidence>
<keyword evidence="1" id="KW-0418">Kinase</keyword>
<sequence>MYPPFVFDETINYGNSNNNIKHEIVCAIDFGTSRTGAAWMKKTSNFSRNQISPTDVTRIQLDLNDQNFKTQTAILFKKTNSNKWEPISFGKSAEKEYLKLKNNEINNYQLFNHYQMKLYGNNSKNPKIRSYSGEEWKFTQVLSGVFRFINKKFVEAVKKYYKKKKYNLDKETVRWVLTVPAICKDQEKIIMRRAFYQAGLISSKDSANLLFCYKPVGAALDFFQDNRNQLNKFKNQNLLVVDAGRGTIDITLMKPTIVNNEIEKFEILMVPKGGDFGSIYIDQEFLKFFQNFLNLNVYQFNQFKNECQKGFLKLLNQWELLIRGIEIDQMDQNCVHTIEMPSRLLRYLKKKFRIKDFEALTDQFKKRNQNSGLSEIEWDDDEDSLVILGDRIKSFFEEPIQKLQNDLNKFKQSSEILRQTDIVFFTGGLSDCQYLRKSVQKILGKNYQYYLSPYPDKSFLLGSVYFGFDPEIISIKRSQFTIRNY</sequence>